<dbReference type="Proteomes" id="UP001318860">
    <property type="component" value="Unassembled WGS sequence"/>
</dbReference>
<dbReference type="EMBL" id="JABTTQ020000005">
    <property type="protein sequence ID" value="KAK6156470.1"/>
    <property type="molecule type" value="Genomic_DNA"/>
</dbReference>
<feature type="compositionally biased region" description="Basic and acidic residues" evidence="7">
    <location>
        <begin position="311"/>
        <end position="324"/>
    </location>
</feature>
<feature type="transmembrane region" description="Helical" evidence="8">
    <location>
        <begin position="261"/>
        <end position="281"/>
    </location>
</feature>
<dbReference type="Pfam" id="PF06775">
    <property type="entry name" value="Seipin"/>
    <property type="match status" value="1"/>
</dbReference>
<evidence type="ECO:0000256" key="8">
    <source>
        <dbReference type="SAM" id="Phobius"/>
    </source>
</evidence>
<name>A0ABR0XBG3_REHGL</name>
<evidence type="ECO:0000313" key="10">
    <source>
        <dbReference type="Proteomes" id="UP001318860"/>
    </source>
</evidence>
<evidence type="ECO:0000256" key="2">
    <source>
        <dbReference type="ARBA" id="ARBA00022692"/>
    </source>
</evidence>
<comment type="caution">
    <text evidence="9">The sequence shown here is derived from an EMBL/GenBank/DDBJ whole genome shotgun (WGS) entry which is preliminary data.</text>
</comment>
<comment type="subcellular location">
    <subcellularLocation>
        <location evidence="1">Endoplasmic reticulum membrane</location>
        <topology evidence="1">Multi-pass membrane protein</topology>
    </subcellularLocation>
</comment>
<gene>
    <name evidence="9" type="ORF">DH2020_010718</name>
</gene>
<feature type="region of interest" description="Disordered" evidence="7">
    <location>
        <begin position="305"/>
        <end position="381"/>
    </location>
</feature>
<reference evidence="9 10" key="1">
    <citation type="journal article" date="2021" name="Comput. Struct. Biotechnol. J.">
        <title>De novo genome assembly of the potent medicinal plant Rehmannia glutinosa using nanopore technology.</title>
        <authorList>
            <person name="Ma L."/>
            <person name="Dong C."/>
            <person name="Song C."/>
            <person name="Wang X."/>
            <person name="Zheng X."/>
            <person name="Niu Y."/>
            <person name="Chen S."/>
            <person name="Feng W."/>
        </authorList>
    </citation>
    <scope>NUCLEOTIDE SEQUENCE [LARGE SCALE GENOMIC DNA]</scope>
    <source>
        <strain evidence="9">DH-2019</strain>
    </source>
</reference>
<evidence type="ECO:0000256" key="5">
    <source>
        <dbReference type="ARBA" id="ARBA00023098"/>
    </source>
</evidence>
<sequence length="381" mass="42855">MESDEVDENYNKNLPIFPNPFIFCTNLLSLQSQIISTCIVSLASPFLSVISLVFNFFRRPQPIKEQDSESEPISTVARGGSLLLGRIAVGLLAAAYVCMVLMIVMVVAAVLGVGLVRAWAEEPVYVRESLQFDYADAHPTALFLLGTGEKLTAELVSLEGDRIAKSNHPCMLQFRSWPIRLTRTFLMGIPLLLGITAETQTITFPILKHKETSYPRTEYIRITLIPRAGTASLPQFYDAEVIVQSRPPWTKELVYRWKWTFYVWTTLYIFIVLVMVLVCFLKPLIFPVMATPFAKYEQDSAVELESPEPLARPREEREVSESLRRWQRSRSKRKAALLHGAMSEDARSPATSISVAHEGESGESFEEGSGDSESVCFRGCE</sequence>
<feature type="transmembrane region" description="Helical" evidence="8">
    <location>
        <begin position="87"/>
        <end position="120"/>
    </location>
</feature>
<evidence type="ECO:0000256" key="6">
    <source>
        <dbReference type="ARBA" id="ARBA00023136"/>
    </source>
</evidence>
<keyword evidence="6 8" id="KW-0472">Membrane</keyword>
<organism evidence="9 10">
    <name type="scientific">Rehmannia glutinosa</name>
    <name type="common">Chinese foxglove</name>
    <dbReference type="NCBI Taxonomy" id="99300"/>
    <lineage>
        <taxon>Eukaryota</taxon>
        <taxon>Viridiplantae</taxon>
        <taxon>Streptophyta</taxon>
        <taxon>Embryophyta</taxon>
        <taxon>Tracheophyta</taxon>
        <taxon>Spermatophyta</taxon>
        <taxon>Magnoliopsida</taxon>
        <taxon>eudicotyledons</taxon>
        <taxon>Gunneridae</taxon>
        <taxon>Pentapetalae</taxon>
        <taxon>asterids</taxon>
        <taxon>lamiids</taxon>
        <taxon>Lamiales</taxon>
        <taxon>Orobanchaceae</taxon>
        <taxon>Rehmannieae</taxon>
        <taxon>Rehmannia</taxon>
    </lineage>
</organism>
<dbReference type="CDD" id="cd23995">
    <property type="entry name" value="Seipin_BSCL2_like"/>
    <property type="match status" value="1"/>
</dbReference>
<evidence type="ECO:0000256" key="7">
    <source>
        <dbReference type="SAM" id="MobiDB-lite"/>
    </source>
</evidence>
<protein>
    <recommendedName>
        <fullName evidence="11">Seipin</fullName>
    </recommendedName>
</protein>
<evidence type="ECO:0008006" key="11">
    <source>
        <dbReference type="Google" id="ProtNLM"/>
    </source>
</evidence>
<keyword evidence="10" id="KW-1185">Reference proteome</keyword>
<evidence type="ECO:0000256" key="1">
    <source>
        <dbReference type="ARBA" id="ARBA00004477"/>
    </source>
</evidence>
<keyword evidence="2 8" id="KW-0812">Transmembrane</keyword>
<evidence type="ECO:0000256" key="3">
    <source>
        <dbReference type="ARBA" id="ARBA00022824"/>
    </source>
</evidence>
<feature type="transmembrane region" description="Helical" evidence="8">
    <location>
        <begin position="34"/>
        <end position="57"/>
    </location>
</feature>
<evidence type="ECO:0000313" key="9">
    <source>
        <dbReference type="EMBL" id="KAK6156470.1"/>
    </source>
</evidence>
<feature type="compositionally biased region" description="Basic residues" evidence="7">
    <location>
        <begin position="325"/>
        <end position="336"/>
    </location>
</feature>
<dbReference type="PANTHER" id="PTHR21212:SF5">
    <property type="entry name" value="SEIPIN-1"/>
    <property type="match status" value="1"/>
</dbReference>
<evidence type="ECO:0000256" key="4">
    <source>
        <dbReference type="ARBA" id="ARBA00022989"/>
    </source>
</evidence>
<dbReference type="InterPro" id="IPR009617">
    <property type="entry name" value="Seipin"/>
</dbReference>
<keyword evidence="4 8" id="KW-1133">Transmembrane helix</keyword>
<dbReference type="PANTHER" id="PTHR21212">
    <property type="entry name" value="BERNARDINELLI-SEIP CONGENITAL LIPODYSTROPHY 2 HOMOLOG BSCL2 PROTEIN"/>
    <property type="match status" value="1"/>
</dbReference>
<keyword evidence="3" id="KW-0256">Endoplasmic reticulum</keyword>
<feature type="compositionally biased region" description="Acidic residues" evidence="7">
    <location>
        <begin position="361"/>
        <end position="370"/>
    </location>
</feature>
<accession>A0ABR0XBG3</accession>
<proteinExistence type="predicted"/>
<keyword evidence="5" id="KW-0443">Lipid metabolism</keyword>